<dbReference type="GO" id="GO:0008270">
    <property type="term" value="F:zinc ion binding"/>
    <property type="evidence" value="ECO:0007669"/>
    <property type="project" value="UniProtKB-KW"/>
</dbReference>
<feature type="transmembrane region" description="Helical" evidence="21">
    <location>
        <begin position="211"/>
        <end position="229"/>
    </location>
</feature>
<evidence type="ECO:0000259" key="23">
    <source>
        <dbReference type="PROSITE" id="PS51800"/>
    </source>
</evidence>
<dbReference type="GO" id="GO:0008033">
    <property type="term" value="P:tRNA processing"/>
    <property type="evidence" value="ECO:0007669"/>
    <property type="project" value="InterPro"/>
</dbReference>
<dbReference type="GO" id="GO:0008168">
    <property type="term" value="F:methyltransferase activity"/>
    <property type="evidence" value="ECO:0007669"/>
    <property type="project" value="InterPro"/>
</dbReference>
<evidence type="ECO:0000256" key="3">
    <source>
        <dbReference type="ARBA" id="ARBA00010441"/>
    </source>
</evidence>
<evidence type="ECO:0000256" key="7">
    <source>
        <dbReference type="ARBA" id="ARBA00022771"/>
    </source>
</evidence>
<dbReference type="FunFam" id="2.40.100.10:FF:000002">
    <property type="entry name" value="Peptidyl-prolyl cis-trans isomerase"/>
    <property type="match status" value="1"/>
</dbReference>
<dbReference type="Pfam" id="PF00160">
    <property type="entry name" value="Pro_isomerase"/>
    <property type="match status" value="1"/>
</dbReference>
<keyword evidence="12" id="KW-0443">Lipid metabolism</keyword>
<dbReference type="Proteomes" id="UP000005239">
    <property type="component" value="Unassembled WGS sequence"/>
</dbReference>
<dbReference type="GO" id="GO:0004142">
    <property type="term" value="F:diacylglycerol cholinephosphotransferase activity"/>
    <property type="evidence" value="ECO:0000318"/>
    <property type="project" value="GO_Central"/>
</dbReference>
<dbReference type="Pfam" id="PF11722">
    <property type="entry name" value="zf-TRM13_CCCH"/>
    <property type="match status" value="1"/>
</dbReference>
<evidence type="ECO:0000256" key="14">
    <source>
        <dbReference type="ARBA" id="ARBA00023264"/>
    </source>
</evidence>
<dbReference type="CDD" id="cd01926">
    <property type="entry name" value="cyclophilin_ABH_like"/>
    <property type="match status" value="1"/>
</dbReference>
<dbReference type="PRINTS" id="PR00153">
    <property type="entry name" value="CSAPPISMRASE"/>
</dbReference>
<feature type="transmembrane region" description="Helical" evidence="21">
    <location>
        <begin position="304"/>
        <end position="326"/>
    </location>
</feature>
<dbReference type="EnsemblMetazoa" id="PPA13958.1">
    <property type="protein sequence ID" value="PPA13958.1"/>
    <property type="gene ID" value="WBGene00103512"/>
</dbReference>
<dbReference type="GO" id="GO:0005789">
    <property type="term" value="C:endoplasmic reticulum membrane"/>
    <property type="evidence" value="ECO:0000318"/>
    <property type="project" value="GO_Central"/>
</dbReference>
<evidence type="ECO:0000256" key="17">
    <source>
        <dbReference type="ARBA" id="ARBA00036890"/>
    </source>
</evidence>
<comment type="catalytic activity">
    <reaction evidence="19">
        <text>CDP-choline + a 1,2-diacyl-sn-glycerol = a 1,2-diacyl-sn-glycero-3-phosphocholine + CMP + H(+)</text>
        <dbReference type="Rhea" id="RHEA:32939"/>
        <dbReference type="ChEBI" id="CHEBI:15378"/>
        <dbReference type="ChEBI" id="CHEBI:17815"/>
        <dbReference type="ChEBI" id="CHEBI:57643"/>
        <dbReference type="ChEBI" id="CHEBI:58779"/>
        <dbReference type="ChEBI" id="CHEBI:60377"/>
        <dbReference type="EC" id="2.7.8.2"/>
    </reaction>
    <physiologicalReaction direction="left-to-right" evidence="19">
        <dbReference type="Rhea" id="RHEA:32940"/>
    </physiologicalReaction>
</comment>
<keyword evidence="5 21" id="KW-0812">Transmembrane</keyword>
<comment type="catalytic activity">
    <reaction evidence="17">
        <text>1-hexadecanoyl-2-(9Z-octadecenoyl)-sn-glycerol + CDP-choline = 1-hexadecanoyl-2-(9Z-octadecenoyl)-sn-glycero-3-phosphocholine + CMP + H(+)</text>
        <dbReference type="Rhea" id="RHEA:54244"/>
        <dbReference type="ChEBI" id="CHEBI:15378"/>
        <dbReference type="ChEBI" id="CHEBI:58779"/>
        <dbReference type="ChEBI" id="CHEBI:60377"/>
        <dbReference type="ChEBI" id="CHEBI:73001"/>
        <dbReference type="ChEBI" id="CHEBI:75466"/>
    </reaction>
    <physiologicalReaction direction="left-to-right" evidence="17">
        <dbReference type="Rhea" id="RHEA:54245"/>
    </physiologicalReaction>
</comment>
<keyword evidence="12" id="KW-0594">Phospholipid biosynthesis</keyword>
<keyword evidence="11 21" id="KW-0472">Membrane</keyword>
<dbReference type="InterPro" id="IPR007871">
    <property type="entry name" value="Methyltransferase_TRM13"/>
</dbReference>
<dbReference type="PROSITE" id="PS00170">
    <property type="entry name" value="CSA_PPIASE_1"/>
    <property type="match status" value="1"/>
</dbReference>
<reference evidence="25" key="1">
    <citation type="journal article" date="2008" name="Nat. Genet.">
        <title>The Pristionchus pacificus genome provides a unique perspective on nematode lifestyle and parasitism.</title>
        <authorList>
            <person name="Dieterich C."/>
            <person name="Clifton S.W."/>
            <person name="Schuster L.N."/>
            <person name="Chinwalla A."/>
            <person name="Delehaunty K."/>
            <person name="Dinkelacker I."/>
            <person name="Fulton L."/>
            <person name="Fulton R."/>
            <person name="Godfrey J."/>
            <person name="Minx P."/>
            <person name="Mitreva M."/>
            <person name="Roeseler W."/>
            <person name="Tian H."/>
            <person name="Witte H."/>
            <person name="Yang S.P."/>
            <person name="Wilson R.K."/>
            <person name="Sommer R.J."/>
        </authorList>
    </citation>
    <scope>NUCLEOTIDE SEQUENCE [LARGE SCALE GENOMIC DNA]</scope>
    <source>
        <strain evidence="25">PS312</strain>
    </source>
</reference>
<dbReference type="InterPro" id="IPR022776">
    <property type="entry name" value="TRM13/UPF0224_CHHC_Znf_dom"/>
</dbReference>
<dbReference type="GO" id="GO:0004307">
    <property type="term" value="F:ethanolaminephosphotransferase activity"/>
    <property type="evidence" value="ECO:0000318"/>
    <property type="project" value="GO_Central"/>
</dbReference>
<comment type="subcellular location">
    <subcellularLocation>
        <location evidence="1">Membrane</location>
        <topology evidence="1">Multi-pass membrane protein</topology>
    </subcellularLocation>
</comment>
<evidence type="ECO:0000256" key="11">
    <source>
        <dbReference type="ARBA" id="ARBA00023136"/>
    </source>
</evidence>
<evidence type="ECO:0000256" key="18">
    <source>
        <dbReference type="ARBA" id="ARBA00037890"/>
    </source>
</evidence>
<dbReference type="GO" id="GO:0006457">
    <property type="term" value="P:protein folding"/>
    <property type="evidence" value="ECO:0007669"/>
    <property type="project" value="InterPro"/>
</dbReference>
<reference evidence="24" key="2">
    <citation type="submission" date="2022-06" db="UniProtKB">
        <authorList>
            <consortium name="EnsemblMetazoa"/>
        </authorList>
    </citation>
    <scope>IDENTIFICATION</scope>
    <source>
        <strain evidence="24">PS312</strain>
    </source>
</reference>
<dbReference type="Gene3D" id="1.20.120.1760">
    <property type="match status" value="1"/>
</dbReference>
<dbReference type="Gene3D" id="2.40.100.10">
    <property type="entry name" value="Cyclophilin-like"/>
    <property type="match status" value="1"/>
</dbReference>
<evidence type="ECO:0000256" key="2">
    <source>
        <dbReference type="ARBA" id="ARBA00007365"/>
    </source>
</evidence>
<feature type="transmembrane region" description="Helical" evidence="21">
    <location>
        <begin position="274"/>
        <end position="292"/>
    </location>
</feature>
<dbReference type="PANTHER" id="PTHR10414">
    <property type="entry name" value="ETHANOLAMINEPHOSPHOTRANSFERASE"/>
    <property type="match status" value="1"/>
</dbReference>
<feature type="transmembrane region" description="Helical" evidence="21">
    <location>
        <begin position="75"/>
        <end position="103"/>
    </location>
</feature>
<dbReference type="PANTHER" id="PTHR10414:SF37">
    <property type="entry name" value="BB IN A BOXCAR, ISOFORM C"/>
    <property type="match status" value="1"/>
</dbReference>
<dbReference type="GO" id="GO:0005794">
    <property type="term" value="C:Golgi apparatus"/>
    <property type="evidence" value="ECO:0000318"/>
    <property type="project" value="GO_Central"/>
</dbReference>
<name>A0A8R1YF30_PRIPA</name>
<sequence length="1041" mass="116925">MVNTRASTSKSNQRSSFYGGPPAPSIWERAWTAYGESDFILRKDQLDNLAAHKYSAVDTSWLDDLCMKTFWDRFVLFYPTWLAPNLITLVGLLVNALCVFVFSWYCPTASEAAPNWVYLLAAIGVFTYQTLDATDGKQARRINCASPLGELFDHGCDSMSQILVTLHICYTLRLGQLGSIGVFPVCVLSIAIFYCAHWSTYCTGRLKFAKFDVTEAQMVIIGMLLITRVGSFDLRLILLLLCFIALIGQFFSYLDVIMNGGCGRNGATVADTSVIFPICPLLAVIIPFCMIHSKASFAVYHDNITVFALFFGAVAAKATNRVIVAYMSKSELYIWDSIYFGPLFVILNQYWNMIVPEVPLLYVMTAYAYINLLIYCYHICNQLCDRLSIYTFSVAKRRDKKSETRQSHNALVYTNQTHYYVQMSEEIIVETIEKNSEDEKEKRSEGVIVEDKLKKQKKRKLEFTEEDWKGRCEYILPKKNRRCKMLVKPTKKFCGEHAVFEPTDDSRVRCPFDPRHTVLVSELTAHVEKKCNSRLVESEELKKNMNAVEGETRYIDKIDYRPSDDEIRFVIDILDVHSKFLSSAVEDSIPSTTIESIQKHLSENEDLGSEKRKHLKQINNIVDNFLSSGLLGNETTRCVVDLGAGKAQLTYFTAIAAPANRYLVVDRMGARNKWDNRLKKERKDISMHRIRCSIEHLDLKKVQQVEGIRSVVGLCKHLCGSGTDAGVRCMMRLMEEEEEETKEKEEGGNDEKTMRLEGLVLAPCCAHKARFAEYMGTPFLSSQLGICSMEQFAALRHIATWATCGMEEKDNDGDKEGKWSSSWKTAHGRLAKAAIELGRAKRIEEKGFSMLSSIVSYLPFVRQASSAAGRPTVFFKIAIDGKPAGQVDIELFSDVVPKTAENFRALCTGEKGKGKSGKPLHYKGSPFHRIIPNFMIQGGDFTRENGTGGESIYGAKFPDENFQLKHAGAGTVSMANAGKNTNGSQFFICTADTPWLDGAHVVFGKVVNGMDVVRKVEAEGSSSGRTRSRVIVEDCGEIKKD</sequence>
<keyword evidence="13" id="KW-0413">Isomerase</keyword>
<evidence type="ECO:0000256" key="21">
    <source>
        <dbReference type="SAM" id="Phobius"/>
    </source>
</evidence>
<feature type="domain" description="CHHC U11-48K-type" evidence="23">
    <location>
        <begin position="507"/>
        <end position="534"/>
    </location>
</feature>
<feature type="transmembrane region" description="Helical" evidence="21">
    <location>
        <begin position="358"/>
        <end position="375"/>
    </location>
</feature>
<comment type="catalytic activity">
    <reaction evidence="15">
        <text>1-hexadecanoyl-2-(4Z,7Z,10Z,13Z,16Z,19Z-docosahexaenoyl)-sn-glycerol + CDP-choline = 1-hexadecanoyl-2-(4Z,7Z,10Z,13Z,16Z,19Z-docosahexaenoyl)-sn-glycero-3-phosphocholine + CMP + H(+)</text>
        <dbReference type="Rhea" id="RHEA:54332"/>
        <dbReference type="ChEBI" id="CHEBI:15378"/>
        <dbReference type="ChEBI" id="CHEBI:58779"/>
        <dbReference type="ChEBI" id="CHEBI:60377"/>
        <dbReference type="ChEBI" id="CHEBI:74963"/>
        <dbReference type="ChEBI" id="CHEBI:82949"/>
    </reaction>
    <physiologicalReaction direction="left-to-right" evidence="15">
        <dbReference type="Rhea" id="RHEA:54333"/>
    </physiologicalReaction>
</comment>
<feature type="transmembrane region" description="Helical" evidence="21">
    <location>
        <begin position="236"/>
        <end position="254"/>
    </location>
</feature>
<dbReference type="InterPro" id="IPR014472">
    <property type="entry name" value="CHOPT"/>
</dbReference>
<keyword evidence="7" id="KW-0863">Zinc-finger</keyword>
<dbReference type="InterPro" id="IPR002130">
    <property type="entry name" value="Cyclophilin-type_PPIase_dom"/>
</dbReference>
<keyword evidence="6" id="KW-0479">Metal-binding</keyword>
<dbReference type="PROSITE" id="PS00379">
    <property type="entry name" value="CDP_ALCOHOL_P_TRANSF"/>
    <property type="match status" value="1"/>
</dbReference>
<evidence type="ECO:0000256" key="5">
    <source>
        <dbReference type="ARBA" id="ARBA00022692"/>
    </source>
</evidence>
<keyword evidence="10" id="KW-0697">Rotamase</keyword>
<keyword evidence="4 20" id="KW-0808">Transferase</keyword>
<evidence type="ECO:0000256" key="12">
    <source>
        <dbReference type="ARBA" id="ARBA00023209"/>
    </source>
</evidence>
<dbReference type="Pfam" id="PF01066">
    <property type="entry name" value="CDP-OH_P_transf"/>
    <property type="match status" value="1"/>
</dbReference>
<keyword evidence="8" id="KW-0862">Zinc</keyword>
<feature type="transmembrane region" description="Helical" evidence="21">
    <location>
        <begin position="332"/>
        <end position="351"/>
    </location>
</feature>
<dbReference type="InterPro" id="IPR029000">
    <property type="entry name" value="Cyclophilin-like_dom_sf"/>
</dbReference>
<feature type="transmembrane region" description="Helical" evidence="21">
    <location>
        <begin position="180"/>
        <end position="199"/>
    </location>
</feature>
<dbReference type="GO" id="GO:0006646">
    <property type="term" value="P:phosphatidylethanolamine biosynthetic process"/>
    <property type="evidence" value="ECO:0000318"/>
    <property type="project" value="GO_Central"/>
</dbReference>
<comment type="pathway">
    <text evidence="18">Phospholipid metabolism; phosphatidylcholine biosynthesis; phosphatidylcholine from phosphocholine: step 2/2.</text>
</comment>
<evidence type="ECO:0000256" key="1">
    <source>
        <dbReference type="ARBA" id="ARBA00004141"/>
    </source>
</evidence>
<evidence type="ECO:0000256" key="16">
    <source>
        <dbReference type="ARBA" id="ARBA00036651"/>
    </source>
</evidence>
<evidence type="ECO:0000256" key="13">
    <source>
        <dbReference type="ARBA" id="ARBA00023235"/>
    </source>
</evidence>
<gene>
    <name evidence="24" type="primary">WBGene00103512</name>
</gene>
<evidence type="ECO:0000256" key="8">
    <source>
        <dbReference type="ARBA" id="ARBA00022833"/>
    </source>
</evidence>
<evidence type="ECO:0000256" key="15">
    <source>
        <dbReference type="ARBA" id="ARBA00036100"/>
    </source>
</evidence>
<accession>A0A8R1YF30</accession>
<dbReference type="SUPFAM" id="SSF50891">
    <property type="entry name" value="Cyclophilin-like"/>
    <property type="match status" value="1"/>
</dbReference>
<dbReference type="PROSITE" id="PS51800">
    <property type="entry name" value="ZF_CHHC_U11_48K"/>
    <property type="match status" value="1"/>
</dbReference>
<proteinExistence type="inferred from homology"/>
<evidence type="ECO:0000313" key="24">
    <source>
        <dbReference type="EnsemblMetazoa" id="PPA13958.1"/>
    </source>
</evidence>
<comment type="similarity">
    <text evidence="2">Belongs to the cyclophilin-type PPIase family.</text>
</comment>
<dbReference type="PROSITE" id="PS50072">
    <property type="entry name" value="CSA_PPIASE_2"/>
    <property type="match status" value="1"/>
</dbReference>
<dbReference type="InterPro" id="IPR043130">
    <property type="entry name" value="CDP-OH_PTrfase_TM_dom"/>
</dbReference>
<evidence type="ECO:0000256" key="9">
    <source>
        <dbReference type="ARBA" id="ARBA00022989"/>
    </source>
</evidence>
<evidence type="ECO:0000259" key="22">
    <source>
        <dbReference type="PROSITE" id="PS50072"/>
    </source>
</evidence>
<protein>
    <submittedName>
        <fullName evidence="24">Uncharacterized protein</fullName>
    </submittedName>
</protein>
<dbReference type="GO" id="GO:0003755">
    <property type="term" value="F:peptidyl-prolyl cis-trans isomerase activity"/>
    <property type="evidence" value="ECO:0007669"/>
    <property type="project" value="UniProtKB-KW"/>
</dbReference>
<evidence type="ECO:0000256" key="10">
    <source>
        <dbReference type="ARBA" id="ARBA00023110"/>
    </source>
</evidence>
<dbReference type="FunFam" id="1.20.120.1760:FF:000002">
    <property type="entry name" value="Choline/ethanolamine phosphotransferase 1"/>
    <property type="match status" value="1"/>
</dbReference>
<dbReference type="InterPro" id="IPR048254">
    <property type="entry name" value="CDP_ALCOHOL_P_TRANSF_CS"/>
</dbReference>
<feature type="domain" description="PPIase cyclophilin-type" evidence="22">
    <location>
        <begin position="874"/>
        <end position="1037"/>
    </location>
</feature>
<dbReference type="InterPro" id="IPR021721">
    <property type="entry name" value="Znf_CCCH-type_TRM13"/>
</dbReference>
<keyword evidence="12" id="KW-0444">Lipid biosynthesis</keyword>
<evidence type="ECO:0000256" key="19">
    <source>
        <dbReference type="ARBA" id="ARBA00048570"/>
    </source>
</evidence>
<dbReference type="AlphaFoldDB" id="A0A8R1YF30"/>
<feature type="transmembrane region" description="Helical" evidence="21">
    <location>
        <begin position="115"/>
        <end position="131"/>
    </location>
</feature>
<keyword evidence="14" id="KW-1208">Phospholipid metabolism</keyword>
<evidence type="ECO:0000256" key="20">
    <source>
        <dbReference type="RuleBase" id="RU003750"/>
    </source>
</evidence>
<dbReference type="Pfam" id="PF05206">
    <property type="entry name" value="TRM13"/>
    <property type="match status" value="1"/>
</dbReference>
<keyword evidence="9 21" id="KW-1133">Transmembrane helix</keyword>
<evidence type="ECO:0000313" key="25">
    <source>
        <dbReference type="Proteomes" id="UP000005239"/>
    </source>
</evidence>
<organism evidence="24 25">
    <name type="scientific">Pristionchus pacificus</name>
    <name type="common">Parasitic nematode worm</name>
    <dbReference type="NCBI Taxonomy" id="54126"/>
    <lineage>
        <taxon>Eukaryota</taxon>
        <taxon>Metazoa</taxon>
        <taxon>Ecdysozoa</taxon>
        <taxon>Nematoda</taxon>
        <taxon>Chromadorea</taxon>
        <taxon>Rhabditida</taxon>
        <taxon>Rhabditina</taxon>
        <taxon>Diplogasteromorpha</taxon>
        <taxon>Diplogasteroidea</taxon>
        <taxon>Neodiplogasteridae</taxon>
        <taxon>Pristionchus</taxon>
    </lineage>
</organism>
<dbReference type="Pfam" id="PF05253">
    <property type="entry name" value="zf-U11-48K"/>
    <property type="match status" value="1"/>
</dbReference>
<keyword evidence="25" id="KW-1185">Reference proteome</keyword>
<dbReference type="InterPro" id="IPR020892">
    <property type="entry name" value="Cyclophilin-type_PPIase_CS"/>
</dbReference>
<evidence type="ECO:0000256" key="4">
    <source>
        <dbReference type="ARBA" id="ARBA00022679"/>
    </source>
</evidence>
<comment type="similarity">
    <text evidence="3 20">Belongs to the CDP-alcohol phosphatidyltransferase class-I family.</text>
</comment>
<evidence type="ECO:0000256" key="6">
    <source>
        <dbReference type="ARBA" id="ARBA00022723"/>
    </source>
</evidence>
<dbReference type="InterPro" id="IPR000462">
    <property type="entry name" value="CDP-OH_P_trans"/>
</dbReference>
<comment type="catalytic activity">
    <reaction evidence="16">
        <text>1,2-dioctanoyl-sn-glycerol + CDP-choline = 1,2-dioctanoyl-sn-glycero-3-phosphocholine + CMP + H(+)</text>
        <dbReference type="Rhea" id="RHEA:54232"/>
        <dbReference type="ChEBI" id="CHEBI:15378"/>
        <dbReference type="ChEBI" id="CHEBI:58779"/>
        <dbReference type="ChEBI" id="CHEBI:60377"/>
        <dbReference type="ChEBI" id="CHEBI:76979"/>
        <dbReference type="ChEBI" id="CHEBI:78228"/>
    </reaction>
    <physiologicalReaction direction="left-to-right" evidence="16">
        <dbReference type="Rhea" id="RHEA:54233"/>
    </physiologicalReaction>
</comment>